<keyword evidence="2" id="KW-1185">Reference proteome</keyword>
<comment type="caution">
    <text evidence="1">The sequence shown here is derived from an EMBL/GenBank/DDBJ whole genome shotgun (WGS) entry which is preliminary data.</text>
</comment>
<reference evidence="1" key="1">
    <citation type="submission" date="2021-06" db="EMBL/GenBank/DDBJ databases">
        <title>Parelaphostrongylus tenuis whole genome reference sequence.</title>
        <authorList>
            <person name="Garwood T.J."/>
            <person name="Larsen P.A."/>
            <person name="Fountain-Jones N.M."/>
            <person name="Garbe J.R."/>
            <person name="Macchietto M.G."/>
            <person name="Kania S.A."/>
            <person name="Gerhold R.W."/>
            <person name="Richards J.E."/>
            <person name="Wolf T.M."/>
        </authorList>
    </citation>
    <scope>NUCLEOTIDE SEQUENCE</scope>
    <source>
        <strain evidence="1">MNPRO001-30</strain>
        <tissue evidence="1">Meninges</tissue>
    </source>
</reference>
<dbReference type="Proteomes" id="UP001196413">
    <property type="component" value="Unassembled WGS sequence"/>
</dbReference>
<dbReference type="AlphaFoldDB" id="A0AAD5WLF8"/>
<dbReference type="EMBL" id="JAHQIW010007501">
    <property type="protein sequence ID" value="KAJ1375004.1"/>
    <property type="molecule type" value="Genomic_DNA"/>
</dbReference>
<proteinExistence type="predicted"/>
<sequence length="78" mass="9134">MQVGHDLEEVIPRMKMRRYEDSRKMRAIAIVVVKPWQSYNGYFEAQAQEYVHFFKCCVFPSEDGPCFTSVDGLRKPSV</sequence>
<protein>
    <submittedName>
        <fullName evidence="1">Uncharacterized protein</fullName>
    </submittedName>
</protein>
<organism evidence="1 2">
    <name type="scientific">Parelaphostrongylus tenuis</name>
    <name type="common">Meningeal worm</name>
    <dbReference type="NCBI Taxonomy" id="148309"/>
    <lineage>
        <taxon>Eukaryota</taxon>
        <taxon>Metazoa</taxon>
        <taxon>Ecdysozoa</taxon>
        <taxon>Nematoda</taxon>
        <taxon>Chromadorea</taxon>
        <taxon>Rhabditida</taxon>
        <taxon>Rhabditina</taxon>
        <taxon>Rhabditomorpha</taxon>
        <taxon>Strongyloidea</taxon>
        <taxon>Metastrongylidae</taxon>
        <taxon>Parelaphostrongylus</taxon>
    </lineage>
</organism>
<name>A0AAD5WLF8_PARTN</name>
<accession>A0AAD5WLF8</accession>
<gene>
    <name evidence="1" type="ORF">KIN20_038226</name>
</gene>
<evidence type="ECO:0000313" key="1">
    <source>
        <dbReference type="EMBL" id="KAJ1375004.1"/>
    </source>
</evidence>
<evidence type="ECO:0000313" key="2">
    <source>
        <dbReference type="Proteomes" id="UP001196413"/>
    </source>
</evidence>